<dbReference type="InterPro" id="IPR038637">
    <property type="entry name" value="NPCBM_sf"/>
</dbReference>
<keyword evidence="1" id="KW-1133">Transmembrane helix</keyword>
<sequence>MATSEYFLGRGNKMKRERKKKLTLVVFMVFLMVFGLFPFGVSANQMILNEEQSNLKNQKITYLENLTPINSDRYIGNEGDSFIDTIGRRNGNIDVQGNQYAHGLTAWVARWNYSSEVSWVWNEYDLKGQFEHLLGKIVLIKSRNESNFNTNIEIIGDGRVLYANDLTPENLPTVELNIDVRNVSKLTIKLHDNISVPGGTAFGLADFRLTGEPSDNNDSEKIYADSEIYIADAIINGFRDKDGKNNPLVGMQYNTLYEYAIFDKPLYREAAEYLIEDGLSLSTTVVWAGLFDHEELIKNPEYFYEIMLMDYLKYETGSSPYQSEIGKKAAENGKAIGNEIFDYMEKMNMDPDNFKNMSKADADKLMANTTVLSEYKGLYDECFAAATSAVDLLNTLSNGLACAKAKEERVAALELMKKNVGENPDLEQALDTVLSAIKETDLFMAGKTTEAITDVALKSAWETMTRNNPVIKGYELTGLGFDLLFGSTTKEQTNLKLLSLQIIDSEQYLALIEAKHNFDAAPTHENAVAFNGAYLAYTDFKLYGLDFISRFGENTVSDSLLGYLLKFASGEQRQLVKDFTDKANFQVDKIQSLQAILSNYHDNYVEIYQSSNSVYDDIPEIAYSTHVQNLGWQDWKYDGEMSGTEGRKLRLEGIRIKTGIEDVGIKYRTHVQNLGWQDWCSNGEISGTEGLSYRLEAIQIELTGNNSDLYDVYYRVHTQNIGWMGWAKNGELSGSEGFGYRLEGIKIRLVNKGAPAPGSTENAFVK</sequence>
<dbReference type="InterPro" id="IPR008979">
    <property type="entry name" value="Galactose-bd-like_sf"/>
</dbReference>
<name>A0A5D0WUU6_9FIRM</name>
<dbReference type="SUPFAM" id="SSF49785">
    <property type="entry name" value="Galactose-binding domain-like"/>
    <property type="match status" value="1"/>
</dbReference>
<dbReference type="Proteomes" id="UP000322619">
    <property type="component" value="Unassembled WGS sequence"/>
</dbReference>
<keyword evidence="1" id="KW-0472">Membrane</keyword>
<dbReference type="SMART" id="SM00728">
    <property type="entry name" value="ChW"/>
    <property type="match status" value="3"/>
</dbReference>
<feature type="transmembrane region" description="Helical" evidence="1">
    <location>
        <begin position="21"/>
        <end position="41"/>
    </location>
</feature>
<gene>
    <name evidence="3" type="ORF">FXB42_00115</name>
</gene>
<dbReference type="Pfam" id="PF08305">
    <property type="entry name" value="NPCBM"/>
    <property type="match status" value="1"/>
</dbReference>
<accession>A0A5D0WUU6</accession>
<dbReference type="AlphaFoldDB" id="A0A5D0WUU6"/>
<dbReference type="Pfam" id="PF07538">
    <property type="entry name" value="ChW"/>
    <property type="match status" value="3"/>
</dbReference>
<evidence type="ECO:0000259" key="2">
    <source>
        <dbReference type="Pfam" id="PF08305"/>
    </source>
</evidence>
<evidence type="ECO:0000313" key="4">
    <source>
        <dbReference type="Proteomes" id="UP000322619"/>
    </source>
</evidence>
<organism evidence="3 4">
    <name type="scientific">Acetobacterium wieringae</name>
    <dbReference type="NCBI Taxonomy" id="52694"/>
    <lineage>
        <taxon>Bacteria</taxon>
        <taxon>Bacillati</taxon>
        <taxon>Bacillota</taxon>
        <taxon>Clostridia</taxon>
        <taxon>Eubacteriales</taxon>
        <taxon>Eubacteriaceae</taxon>
        <taxon>Acetobacterium</taxon>
    </lineage>
</organism>
<evidence type="ECO:0000313" key="3">
    <source>
        <dbReference type="EMBL" id="TYC88060.1"/>
    </source>
</evidence>
<dbReference type="InterPro" id="IPR013222">
    <property type="entry name" value="Glyco_hyd_98_carb-bd"/>
</dbReference>
<feature type="domain" description="Glycosyl hydrolase family 98 putative carbohydrate-binding module" evidence="2">
    <location>
        <begin position="90"/>
        <end position="193"/>
    </location>
</feature>
<evidence type="ECO:0000256" key="1">
    <source>
        <dbReference type="SAM" id="Phobius"/>
    </source>
</evidence>
<reference evidence="3 4" key="1">
    <citation type="submission" date="2019-08" db="EMBL/GenBank/DDBJ databases">
        <title>Isolation and enrichment of carboxydotrophic bacteria from anaerobic sludge for the production of bio-based chemicals from syngas.</title>
        <authorList>
            <person name="Antares A.L."/>
            <person name="Moreira J."/>
            <person name="Diender M."/>
            <person name="Parshina S.N."/>
            <person name="Stams A.J.M."/>
            <person name="Alves M."/>
            <person name="Alves J.I."/>
            <person name="Sousa D.Z."/>
        </authorList>
    </citation>
    <scope>NUCLEOTIDE SEQUENCE [LARGE SCALE GENOMIC DNA]</scope>
    <source>
        <strain evidence="3 4">JM</strain>
    </source>
</reference>
<dbReference type="Gene3D" id="2.60.120.1060">
    <property type="entry name" value="NPCBM/NEW2 domain"/>
    <property type="match status" value="1"/>
</dbReference>
<proteinExistence type="predicted"/>
<dbReference type="EMBL" id="VSLA01000002">
    <property type="protein sequence ID" value="TYC88060.1"/>
    <property type="molecule type" value="Genomic_DNA"/>
</dbReference>
<protein>
    <recommendedName>
        <fullName evidence="2">Glycosyl hydrolase family 98 putative carbohydrate-binding module domain-containing protein</fullName>
    </recommendedName>
</protein>
<keyword evidence="1" id="KW-0812">Transmembrane</keyword>
<dbReference type="InterPro" id="IPR006637">
    <property type="entry name" value="ChW"/>
</dbReference>
<comment type="caution">
    <text evidence="3">The sequence shown here is derived from an EMBL/GenBank/DDBJ whole genome shotgun (WGS) entry which is preliminary data.</text>
</comment>